<reference evidence="8 10" key="1">
    <citation type="submission" date="2020-02" db="EMBL/GenBank/DDBJ databases">
        <authorList>
            <person name="Criscuolo A."/>
        </authorList>
    </citation>
    <scope>NUCLEOTIDE SEQUENCE [LARGE SCALE GENOMIC DNA]</scope>
    <source>
        <strain evidence="8">CECT7796</strain>
    </source>
</reference>
<dbReference type="PANTHER" id="PTHR36838">
    <property type="entry name" value="AUXIN EFFLUX CARRIER FAMILY PROTEIN"/>
    <property type="match status" value="1"/>
</dbReference>
<dbReference type="Pfam" id="PF03547">
    <property type="entry name" value="Mem_trans"/>
    <property type="match status" value="1"/>
</dbReference>
<evidence type="ECO:0000313" key="9">
    <source>
        <dbReference type="EMBL" id="CAI2769394.1"/>
    </source>
</evidence>
<evidence type="ECO:0000256" key="7">
    <source>
        <dbReference type="SAM" id="Phobius"/>
    </source>
</evidence>
<feature type="transmembrane region" description="Helical" evidence="7">
    <location>
        <begin position="94"/>
        <end position="115"/>
    </location>
</feature>
<dbReference type="AlphaFoldDB" id="A0A9W4TNP8"/>
<keyword evidence="3" id="KW-1003">Cell membrane</keyword>
<evidence type="ECO:0000256" key="3">
    <source>
        <dbReference type="ARBA" id="ARBA00022475"/>
    </source>
</evidence>
<dbReference type="InterPro" id="IPR004776">
    <property type="entry name" value="Mem_transp_PIN-like"/>
</dbReference>
<dbReference type="PANTHER" id="PTHR36838:SF1">
    <property type="entry name" value="SLR1864 PROTEIN"/>
    <property type="match status" value="1"/>
</dbReference>
<comment type="subcellular location">
    <subcellularLocation>
        <location evidence="1">Membrane</location>
        <topology evidence="1">Multi-pass membrane protein</topology>
    </subcellularLocation>
</comment>
<dbReference type="Proteomes" id="UP000474567">
    <property type="component" value="Unassembled WGS sequence"/>
</dbReference>
<accession>A0A9W4TNP8</accession>
<keyword evidence="5 7" id="KW-1133">Transmembrane helix</keyword>
<organism evidence="9 11">
    <name type="scientific">Flavobacterium collinsii</name>
    <dbReference type="NCBI Taxonomy" id="1114861"/>
    <lineage>
        <taxon>Bacteria</taxon>
        <taxon>Pseudomonadati</taxon>
        <taxon>Bacteroidota</taxon>
        <taxon>Flavobacteriia</taxon>
        <taxon>Flavobacteriales</taxon>
        <taxon>Flavobacteriaceae</taxon>
        <taxon>Flavobacterium</taxon>
    </lineage>
</organism>
<dbReference type="Proteomes" id="UP001152749">
    <property type="component" value="Chromosome"/>
</dbReference>
<feature type="transmembrane region" description="Helical" evidence="7">
    <location>
        <begin position="6"/>
        <end position="24"/>
    </location>
</feature>
<evidence type="ECO:0000313" key="10">
    <source>
        <dbReference type="Proteomes" id="UP000474567"/>
    </source>
</evidence>
<sequence length="309" mass="34657">MSGLNDMNNFIQIFLFLALGLFLQHIKQFPTHIYKVLNKVVLYVCLPAITLYHIPKIRWSNELLFPILSGWISFLLAFAFFHFLGRRLGWSNRLIGCLILTAGLSNSSFLGYPIIEALFGKKGLETAILVDQPGTFVVVSTLGVFVAAFYSKGSADSFSIFKKIILFPPFVTFVTACLLNVFEYDLDLNVQSVLLKVGSFVTPLALLSVGLQLTFDRKSQHWQFLRLGLFFRLIAVPFVILVLYVFILGQHSEAIKITIMEMAMAPMITGAILASTYGLKPKLSSMMIGFGIPISFITLAVWYCIVHFI</sequence>
<gene>
    <name evidence="8" type="ORF">FLACOL7796_02172</name>
    <name evidence="9" type="ORF">TRV642_4769</name>
</gene>
<keyword evidence="2" id="KW-0813">Transport</keyword>
<evidence type="ECO:0000256" key="4">
    <source>
        <dbReference type="ARBA" id="ARBA00022692"/>
    </source>
</evidence>
<name>A0A9W4TNP8_9FLAO</name>
<dbReference type="EMBL" id="CADCST010000082">
    <property type="protein sequence ID" value="CAA9198387.1"/>
    <property type="molecule type" value="Genomic_DNA"/>
</dbReference>
<dbReference type="GO" id="GO:0055085">
    <property type="term" value="P:transmembrane transport"/>
    <property type="evidence" value="ECO:0007669"/>
    <property type="project" value="InterPro"/>
</dbReference>
<dbReference type="EMBL" id="OX336425">
    <property type="protein sequence ID" value="CAI2769394.1"/>
    <property type="molecule type" value="Genomic_DNA"/>
</dbReference>
<proteinExistence type="predicted"/>
<evidence type="ECO:0000313" key="11">
    <source>
        <dbReference type="Proteomes" id="UP001152749"/>
    </source>
</evidence>
<reference evidence="9" key="2">
    <citation type="submission" date="2022-09" db="EMBL/GenBank/DDBJ databases">
        <authorList>
            <person name="Duchaud E."/>
        </authorList>
    </citation>
    <scope>NUCLEOTIDE SEQUENCE</scope>
    <source>
        <strain evidence="9">TRV642</strain>
    </source>
</reference>
<protein>
    <submittedName>
        <fullName evidence="9">Malate permease</fullName>
    </submittedName>
</protein>
<keyword evidence="4 7" id="KW-0812">Transmembrane</keyword>
<keyword evidence="10" id="KW-1185">Reference proteome</keyword>
<feature type="transmembrane region" description="Helical" evidence="7">
    <location>
        <begin position="135"/>
        <end position="152"/>
    </location>
</feature>
<evidence type="ECO:0000256" key="2">
    <source>
        <dbReference type="ARBA" id="ARBA00022448"/>
    </source>
</evidence>
<evidence type="ECO:0000256" key="6">
    <source>
        <dbReference type="ARBA" id="ARBA00023136"/>
    </source>
</evidence>
<dbReference type="GO" id="GO:0016020">
    <property type="term" value="C:membrane"/>
    <property type="evidence" value="ECO:0007669"/>
    <property type="project" value="UniProtKB-SubCell"/>
</dbReference>
<feature type="transmembrane region" description="Helical" evidence="7">
    <location>
        <begin position="254"/>
        <end position="274"/>
    </location>
</feature>
<feature type="transmembrane region" description="Helical" evidence="7">
    <location>
        <begin position="67"/>
        <end position="85"/>
    </location>
</feature>
<evidence type="ECO:0000313" key="8">
    <source>
        <dbReference type="EMBL" id="CAA9198387.1"/>
    </source>
</evidence>
<evidence type="ECO:0000256" key="1">
    <source>
        <dbReference type="ARBA" id="ARBA00004141"/>
    </source>
</evidence>
<feature type="transmembrane region" description="Helical" evidence="7">
    <location>
        <begin position="227"/>
        <end position="248"/>
    </location>
</feature>
<keyword evidence="6 7" id="KW-0472">Membrane</keyword>
<feature type="transmembrane region" description="Helical" evidence="7">
    <location>
        <begin position="286"/>
        <end position="308"/>
    </location>
</feature>
<feature type="transmembrane region" description="Helical" evidence="7">
    <location>
        <begin position="164"/>
        <end position="182"/>
    </location>
</feature>
<evidence type="ECO:0000256" key="5">
    <source>
        <dbReference type="ARBA" id="ARBA00022989"/>
    </source>
</evidence>
<feature type="transmembrane region" description="Helical" evidence="7">
    <location>
        <begin position="36"/>
        <end position="55"/>
    </location>
</feature>
<dbReference type="KEGG" id="fcs:TRV642_4769"/>
<feature type="transmembrane region" description="Helical" evidence="7">
    <location>
        <begin position="194"/>
        <end position="215"/>
    </location>
</feature>